<sequence length="443" mass="47365">MNIAPTATEPATGPAAEPGSGPASAAQERRTPPPASPAVGADRDLAGTVRTDLPFGPPRVPEHRIRISEPQLGVEEETAVLAVLRSGRLTSGPRVEEFERAFAAAHGVAHAVAVSNGTTALVAALRAHDIGPGDEVITTPLTFGATLNALLEVGATARFADVDDDFLLDPAAVAAAITPRTCAIMPVHLYGLPADMPDITRLADHHRLTVIADAAQAHGARVAGQSVGAASTATFSMYGSKNITCGEGGVVTTPDARIADRLRLIRNHGMRNRYEHLLAGSNYRLTEMQAAIGSVQLGRLPEINRRRAAHAARLTAGLEGVPGLITPRRPADRLHVWHQYTVRLTDDARAGRDEVIEALDRAGIEARVFYPRLAFDHDCYRDHPRIARGDTPRAELVTRQVLSLPVHPRLTDTDLDRVIDTVRQTLDAPAPIRTPNPDRPTAL</sequence>
<dbReference type="RefSeq" id="WP_354637075.1">
    <property type="nucleotide sequence ID" value="NZ_CP159872.1"/>
</dbReference>
<dbReference type="EC" id="2.6.1.-" evidence="8"/>
<accession>A0AAU8JNS5</accession>
<comment type="cofactor">
    <cofactor evidence="1">
        <name>pyridoxal 5'-phosphate</name>
        <dbReference type="ChEBI" id="CHEBI:597326"/>
    </cofactor>
</comment>
<name>A0AAU8JNS5_9ACTN</name>
<protein>
    <submittedName>
        <fullName evidence="8">DegT/DnrJ/EryC1/StrS family aminotransferase</fullName>
        <ecNumber evidence="8">2.6.1.-</ecNumber>
    </submittedName>
</protein>
<organism evidence="8">
    <name type="scientific">Kitasatospora camelliae</name>
    <dbReference type="NCBI Taxonomy" id="3156397"/>
    <lineage>
        <taxon>Bacteria</taxon>
        <taxon>Bacillati</taxon>
        <taxon>Actinomycetota</taxon>
        <taxon>Actinomycetes</taxon>
        <taxon>Kitasatosporales</taxon>
        <taxon>Streptomycetaceae</taxon>
        <taxon>Kitasatospora</taxon>
    </lineage>
</organism>
<dbReference type="InterPro" id="IPR015422">
    <property type="entry name" value="PyrdxlP-dep_Trfase_small"/>
</dbReference>
<keyword evidence="2 8" id="KW-0032">Aminotransferase</keyword>
<dbReference type="Gene3D" id="3.40.640.10">
    <property type="entry name" value="Type I PLP-dependent aspartate aminotransferase-like (Major domain)"/>
    <property type="match status" value="1"/>
</dbReference>
<dbReference type="GO" id="GO:0030170">
    <property type="term" value="F:pyridoxal phosphate binding"/>
    <property type="evidence" value="ECO:0007669"/>
    <property type="project" value="TreeGrafter"/>
</dbReference>
<dbReference type="GO" id="GO:0008483">
    <property type="term" value="F:transaminase activity"/>
    <property type="evidence" value="ECO:0007669"/>
    <property type="project" value="UniProtKB-KW"/>
</dbReference>
<comment type="similarity">
    <text evidence="4">Belongs to the DegT/DnrJ/EryC1 family. L-glutamine:2-deoxy-scyllo-inosose/scyllo-inosose aminotransferase subfamily.</text>
</comment>
<evidence type="ECO:0000256" key="7">
    <source>
        <dbReference type="SAM" id="MobiDB-lite"/>
    </source>
</evidence>
<evidence type="ECO:0000256" key="2">
    <source>
        <dbReference type="ARBA" id="ARBA00022576"/>
    </source>
</evidence>
<dbReference type="InterPro" id="IPR015421">
    <property type="entry name" value="PyrdxlP-dep_Trfase_major"/>
</dbReference>
<feature type="compositionally biased region" description="Low complexity" evidence="7">
    <location>
        <begin position="1"/>
        <end position="26"/>
    </location>
</feature>
<evidence type="ECO:0000256" key="6">
    <source>
        <dbReference type="PIRSR" id="PIRSR000390-2"/>
    </source>
</evidence>
<gene>
    <name evidence="8" type="ORF">ABWK59_00070</name>
</gene>
<evidence type="ECO:0000256" key="4">
    <source>
        <dbReference type="ARBA" id="ARBA00038398"/>
    </source>
</evidence>
<dbReference type="Gene3D" id="3.90.1150.10">
    <property type="entry name" value="Aspartate Aminotransferase, domain 1"/>
    <property type="match status" value="1"/>
</dbReference>
<evidence type="ECO:0000256" key="3">
    <source>
        <dbReference type="ARBA" id="ARBA00022898"/>
    </source>
</evidence>
<dbReference type="EMBL" id="CP159872">
    <property type="protein sequence ID" value="XCM77460.1"/>
    <property type="molecule type" value="Genomic_DNA"/>
</dbReference>
<feature type="region of interest" description="Disordered" evidence="7">
    <location>
        <begin position="1"/>
        <end position="66"/>
    </location>
</feature>
<dbReference type="InterPro" id="IPR015424">
    <property type="entry name" value="PyrdxlP-dep_Trfase"/>
</dbReference>
<reference evidence="8" key="1">
    <citation type="submission" date="2024-06" db="EMBL/GenBank/DDBJ databases">
        <title>The genome sequences of Kitasatospora sp. strain HUAS MG31.</title>
        <authorList>
            <person name="Mo P."/>
        </authorList>
    </citation>
    <scope>NUCLEOTIDE SEQUENCE</scope>
    <source>
        <strain evidence="8">HUAS MG31</strain>
    </source>
</reference>
<dbReference type="SUPFAM" id="SSF53383">
    <property type="entry name" value="PLP-dependent transferases"/>
    <property type="match status" value="1"/>
</dbReference>
<evidence type="ECO:0000256" key="5">
    <source>
        <dbReference type="PIRSR" id="PIRSR000390-1"/>
    </source>
</evidence>
<feature type="modified residue" description="N6-(pyridoxal phosphate)lysine" evidence="6">
    <location>
        <position position="241"/>
    </location>
</feature>
<evidence type="ECO:0000313" key="8">
    <source>
        <dbReference type="EMBL" id="XCM77460.1"/>
    </source>
</evidence>
<feature type="active site" description="Proton acceptor" evidence="5">
    <location>
        <position position="241"/>
    </location>
</feature>
<dbReference type="InterPro" id="IPR000653">
    <property type="entry name" value="DegT/StrS_aminotransferase"/>
</dbReference>
<dbReference type="GO" id="GO:0000271">
    <property type="term" value="P:polysaccharide biosynthetic process"/>
    <property type="evidence" value="ECO:0007669"/>
    <property type="project" value="TreeGrafter"/>
</dbReference>
<dbReference type="PANTHER" id="PTHR30244">
    <property type="entry name" value="TRANSAMINASE"/>
    <property type="match status" value="1"/>
</dbReference>
<dbReference type="PIRSF" id="PIRSF000390">
    <property type="entry name" value="PLP_StrS"/>
    <property type="match status" value="1"/>
</dbReference>
<evidence type="ECO:0000256" key="1">
    <source>
        <dbReference type="ARBA" id="ARBA00001933"/>
    </source>
</evidence>
<dbReference type="PANTHER" id="PTHR30244:SF34">
    <property type="entry name" value="DTDP-4-AMINO-4,6-DIDEOXYGALACTOSE TRANSAMINASE"/>
    <property type="match status" value="1"/>
</dbReference>
<keyword evidence="3 6" id="KW-0663">Pyridoxal phosphate</keyword>
<dbReference type="CDD" id="cd00616">
    <property type="entry name" value="AHBA_syn"/>
    <property type="match status" value="1"/>
</dbReference>
<dbReference type="AlphaFoldDB" id="A0AAU8JNS5"/>
<proteinExistence type="inferred from homology"/>
<dbReference type="KEGG" id="kcm:ABWK59_00070"/>
<dbReference type="Pfam" id="PF01041">
    <property type="entry name" value="DegT_DnrJ_EryC1"/>
    <property type="match status" value="1"/>
</dbReference>
<keyword evidence="8" id="KW-0808">Transferase</keyword>